<dbReference type="PANTHER" id="PTHR33053:SF25">
    <property type="entry name" value="TRANSPOSASE DOMAIN-CONTAINING PROTEIN"/>
    <property type="match status" value="1"/>
</dbReference>
<gene>
    <name evidence="4" type="ORF">FWK35_00027583</name>
</gene>
<dbReference type="Proteomes" id="UP000478052">
    <property type="component" value="Unassembled WGS sequence"/>
</dbReference>
<dbReference type="OrthoDB" id="7554123at2759"/>
<comment type="caution">
    <text evidence="4">The sequence shown here is derived from an EMBL/GenBank/DDBJ whole genome shotgun (WGS) entry which is preliminary data.</text>
</comment>
<sequence>RSLRYLPDWKATEFRQLLLYTGPVILKTVLAPNVYENFLCLHVAVTILCSPQLSSNETNLFYTEELIQYFVNTFKFIYGSHHVSHNVHGLLHIVDDVRKFGVLDRFSCFKFENYNQILKKLIRKKDKPLQQISRRLEEANYCKLESKVDNSLRTDQVVLKTRHNLGPIVDGCTDMQYRSIIYHKLTFSVLGKGNKCCCLFNNINVYESPCESSLLRIYEVSTLSEVKCWSIHDIKANGMTKYSYYKYIVVEFDDEGIQIIPRNWLIHNGSATKFPPLTTNNIRYEKFCTKMVEPKDNWNTFNLKRILASCDDFLAAKKKLKKAENQTDLDSTDIDVSKIKRKYTAAKVVESDSDEFCNLQKNVPGFPEGFKQNKTKQILSVPNPPVNDKVSHLGHSLQLPNPPQLYKDNYESHEDKLNSQSSSPDMFNNYDPQFESLITNDLLDNNSKPAEVPIQDHLIPINASTQQNEKINISENTEVIIISGQNNNNSSLVLSTDEMKSLLININGPLMDVTNQNHLIESVCKMQFKINQMLLVLKNINDNIRELKNTSVNSNKNTDLNMHVYFPIDTEDALLSIEVKLVNDGDFKKQLIYELSKIGGESVKQKTFNALKFLITNKLASCMTYAGIKKNKRGFKTLQLHNIVIDVIRNSSEKATNHKVIKEIHNWIRRASERYRNELTRHNDKDLEVMMTECAFNGPEHGDESCSD</sequence>
<keyword evidence="5" id="KW-1185">Reference proteome</keyword>
<evidence type="ECO:0000313" key="5">
    <source>
        <dbReference type="Proteomes" id="UP000478052"/>
    </source>
</evidence>
<protein>
    <submittedName>
        <fullName evidence="4">DUF4806 domain-containing protein</fullName>
    </submittedName>
</protein>
<feature type="region of interest" description="Disordered" evidence="2">
    <location>
        <begin position="395"/>
        <end position="424"/>
    </location>
</feature>
<evidence type="ECO:0000259" key="3">
    <source>
        <dbReference type="Pfam" id="PF16064"/>
    </source>
</evidence>
<dbReference type="InterPro" id="IPR032071">
    <property type="entry name" value="DUF4806"/>
</dbReference>
<feature type="compositionally biased region" description="Basic and acidic residues" evidence="2">
    <location>
        <begin position="408"/>
        <end position="417"/>
    </location>
</feature>
<feature type="coiled-coil region" evidence="1">
    <location>
        <begin position="530"/>
        <end position="557"/>
    </location>
</feature>
<evidence type="ECO:0000313" key="4">
    <source>
        <dbReference type="EMBL" id="KAF0715076.1"/>
    </source>
</evidence>
<reference evidence="4 5" key="1">
    <citation type="submission" date="2019-08" db="EMBL/GenBank/DDBJ databases">
        <title>Whole genome of Aphis craccivora.</title>
        <authorList>
            <person name="Voronova N.V."/>
            <person name="Shulinski R.S."/>
            <person name="Bandarenka Y.V."/>
            <person name="Zhorov D.G."/>
            <person name="Warner D."/>
        </authorList>
    </citation>
    <scope>NUCLEOTIDE SEQUENCE [LARGE SCALE GENOMIC DNA]</scope>
    <source>
        <strain evidence="4">180601</strain>
        <tissue evidence="4">Whole Body</tissue>
    </source>
</reference>
<dbReference type="AlphaFoldDB" id="A0A6G0W0N2"/>
<organism evidence="4 5">
    <name type="scientific">Aphis craccivora</name>
    <name type="common">Cowpea aphid</name>
    <dbReference type="NCBI Taxonomy" id="307492"/>
    <lineage>
        <taxon>Eukaryota</taxon>
        <taxon>Metazoa</taxon>
        <taxon>Ecdysozoa</taxon>
        <taxon>Arthropoda</taxon>
        <taxon>Hexapoda</taxon>
        <taxon>Insecta</taxon>
        <taxon>Pterygota</taxon>
        <taxon>Neoptera</taxon>
        <taxon>Paraneoptera</taxon>
        <taxon>Hemiptera</taxon>
        <taxon>Sternorrhyncha</taxon>
        <taxon>Aphidomorpha</taxon>
        <taxon>Aphidoidea</taxon>
        <taxon>Aphididae</taxon>
        <taxon>Aphidini</taxon>
        <taxon>Aphis</taxon>
        <taxon>Aphis</taxon>
    </lineage>
</organism>
<evidence type="ECO:0000256" key="1">
    <source>
        <dbReference type="SAM" id="Coils"/>
    </source>
</evidence>
<feature type="non-terminal residue" evidence="4">
    <location>
        <position position="1"/>
    </location>
</feature>
<keyword evidence="1" id="KW-0175">Coiled coil</keyword>
<feature type="domain" description="DUF4806" evidence="3">
    <location>
        <begin position="564"/>
        <end position="639"/>
    </location>
</feature>
<proteinExistence type="predicted"/>
<name>A0A6G0W0N2_APHCR</name>
<accession>A0A6G0W0N2</accession>
<evidence type="ECO:0000256" key="2">
    <source>
        <dbReference type="SAM" id="MobiDB-lite"/>
    </source>
</evidence>
<dbReference type="EMBL" id="VUJU01010248">
    <property type="protein sequence ID" value="KAF0715076.1"/>
    <property type="molecule type" value="Genomic_DNA"/>
</dbReference>
<dbReference type="PANTHER" id="PTHR33053">
    <property type="entry name" value="PROTEIN, PUTATIVE-RELATED"/>
    <property type="match status" value="1"/>
</dbReference>
<dbReference type="Pfam" id="PF16064">
    <property type="entry name" value="DUF4806"/>
    <property type="match status" value="1"/>
</dbReference>